<keyword evidence="13" id="KW-1185">Reference proteome</keyword>
<evidence type="ECO:0000259" key="10">
    <source>
        <dbReference type="Pfam" id="PF02765"/>
    </source>
</evidence>
<keyword evidence="8" id="KW-0539">Nucleus</keyword>
<comment type="similarity">
    <text evidence="3">Belongs to the telombin family.</text>
</comment>
<organism evidence="12 13">
    <name type="scientific">Sporothrix curviconia</name>
    <dbReference type="NCBI Taxonomy" id="1260050"/>
    <lineage>
        <taxon>Eukaryota</taxon>
        <taxon>Fungi</taxon>
        <taxon>Dikarya</taxon>
        <taxon>Ascomycota</taxon>
        <taxon>Pezizomycotina</taxon>
        <taxon>Sordariomycetes</taxon>
        <taxon>Sordariomycetidae</taxon>
        <taxon>Ophiostomatales</taxon>
        <taxon>Ophiostomataceae</taxon>
        <taxon>Sporothrix</taxon>
    </lineage>
</organism>
<evidence type="ECO:0000256" key="1">
    <source>
        <dbReference type="ARBA" id="ARBA00004123"/>
    </source>
</evidence>
<dbReference type="PANTHER" id="PTHR14513">
    <property type="entry name" value="PROTECTION OF TELOMERES 1"/>
    <property type="match status" value="1"/>
</dbReference>
<feature type="compositionally biased region" description="Low complexity" evidence="9">
    <location>
        <begin position="724"/>
        <end position="738"/>
    </location>
</feature>
<comment type="subcellular location">
    <subcellularLocation>
        <location evidence="2">Chromosome</location>
        <location evidence="2">Telomere</location>
    </subcellularLocation>
    <subcellularLocation>
        <location evidence="1">Nucleus</location>
    </subcellularLocation>
</comment>
<proteinExistence type="inferred from homology"/>
<dbReference type="SUPFAM" id="SSF50249">
    <property type="entry name" value="Nucleic acid-binding proteins"/>
    <property type="match status" value="2"/>
</dbReference>
<dbReference type="Proteomes" id="UP001642405">
    <property type="component" value="Unassembled WGS sequence"/>
</dbReference>
<evidence type="ECO:0000256" key="4">
    <source>
        <dbReference type="ARBA" id="ARBA00015253"/>
    </source>
</evidence>
<feature type="compositionally biased region" description="Low complexity" evidence="9">
    <location>
        <begin position="411"/>
        <end position="425"/>
    </location>
</feature>
<protein>
    <recommendedName>
        <fullName evidence="4">Protection of telomeres protein 1</fullName>
    </recommendedName>
</protein>
<evidence type="ECO:0000256" key="5">
    <source>
        <dbReference type="ARBA" id="ARBA00022454"/>
    </source>
</evidence>
<evidence type="ECO:0000256" key="3">
    <source>
        <dbReference type="ARBA" id="ARBA00008442"/>
    </source>
</evidence>
<dbReference type="Pfam" id="PF02765">
    <property type="entry name" value="POT1"/>
    <property type="match status" value="1"/>
</dbReference>
<keyword evidence="7" id="KW-0238">DNA-binding</keyword>
<evidence type="ECO:0000256" key="9">
    <source>
        <dbReference type="SAM" id="MobiDB-lite"/>
    </source>
</evidence>
<evidence type="ECO:0000256" key="8">
    <source>
        <dbReference type="ARBA" id="ARBA00023242"/>
    </source>
</evidence>
<comment type="caution">
    <text evidence="12">The sequence shown here is derived from an EMBL/GenBank/DDBJ whole genome shotgun (WGS) entry which is preliminary data.</text>
</comment>
<keyword evidence="6" id="KW-0779">Telomere</keyword>
<feature type="region of interest" description="Disordered" evidence="9">
    <location>
        <begin position="401"/>
        <end position="445"/>
    </location>
</feature>
<feature type="region of interest" description="Disordered" evidence="9">
    <location>
        <begin position="768"/>
        <end position="790"/>
    </location>
</feature>
<evidence type="ECO:0000259" key="11">
    <source>
        <dbReference type="Pfam" id="PF16686"/>
    </source>
</evidence>
<feature type="domain" description="Telomeric single stranded DNA binding POT1/Cdc13" evidence="10">
    <location>
        <begin position="30"/>
        <end position="109"/>
    </location>
</feature>
<dbReference type="Pfam" id="PF16686">
    <property type="entry name" value="POT1PC"/>
    <property type="match status" value="1"/>
</dbReference>
<dbReference type="InterPro" id="IPR011564">
    <property type="entry name" value="Telomer_end-bd_POT1/Cdc13"/>
</dbReference>
<accession>A0ABP0BTI3</accession>
<dbReference type="InterPro" id="IPR028389">
    <property type="entry name" value="POT1"/>
</dbReference>
<evidence type="ECO:0000313" key="12">
    <source>
        <dbReference type="EMBL" id="CAK7222449.1"/>
    </source>
</evidence>
<dbReference type="EMBL" id="CAWUHB010000025">
    <property type="protein sequence ID" value="CAK7222449.1"/>
    <property type="molecule type" value="Genomic_DNA"/>
</dbReference>
<feature type="compositionally biased region" description="Basic and acidic residues" evidence="9">
    <location>
        <begin position="648"/>
        <end position="663"/>
    </location>
</feature>
<evidence type="ECO:0000256" key="6">
    <source>
        <dbReference type="ARBA" id="ARBA00022895"/>
    </source>
</evidence>
<feature type="domain" description="Protection of telomeres protein 1 ssDNA-binding" evidence="11">
    <location>
        <begin position="203"/>
        <end position="397"/>
    </location>
</feature>
<dbReference type="Gene3D" id="2.40.50.140">
    <property type="entry name" value="Nucleic acid-binding proteins"/>
    <property type="match status" value="2"/>
</dbReference>
<feature type="compositionally biased region" description="Basic and acidic residues" evidence="9">
    <location>
        <begin position="671"/>
        <end position="683"/>
    </location>
</feature>
<dbReference type="InterPro" id="IPR032042">
    <property type="entry name" value="POT1PC"/>
</dbReference>
<name>A0ABP0BTI3_9PEZI</name>
<sequence length="806" mass="89541">MATADVAQPGARSKAQGFVGMQELFEEKHKAGNHISVFGVVTRVRQPIRASGGRQNGGGDFKISVYLTDLSLEESGNTICFNIFLPDEDNLPKFQLADVVIVKDALVQAPRWDMCYSLLLRPRTRIHIYRAQPSSPSTLKYMPWQARPKYVWLKNAPNPPPTAVEQNYALYIHKEINKGALPDITTFEQEVAQSLQVRDKRKELKDVYQGMYCDLLVQVVSEPHITDYPYAMLWVSDYTENSAFEHKGEAATASAAAAAAGTRTSSENNVGDSNGYLTKYGAEAARANARSNDKTGNSKTDDDYRQWRGPVGRRSMFMVCFPPHAQFIQEKVKRGSWITMRNVQIKSNDNRIEGVMGTDTIQGSPLRVALVPTEGVDRESIDPRFLHALLRKKNYEKGCRAEAKKRKALHNASTADDSSAAGGNSKQRRKMRRQDKQGSASKNESKANASVVCSFSEQPVVPLSLALDPSLYLLDVKGDEEAAAATSKEAVVPTTLPFSNIKFKTQVRVVDFLPKLLPDFAVLCRKDEYAILGNDGDSSGSSSSEDDEGGVGVGVGEGKSVWEWRFALLLEDASSATTAPPNDKEVNMTTTAPARVWAVVNNFHGQTLLNQDACDLRKDSRSLNALRERLFLLWGNLEELKRKTEKKARTAQEAKAKQAKQDEEQQAANAKAKDKEEQARERVAVMNESLLKYPKPACEDSEGDDDGTPSAGKQQTNKQRKKQQQQQQQQQEQQQEKQASADQPDKPEQLVSRPFVCCLQQYGVLDSVCDRDNSSDDSGEDSGKPKKVWRQTFGMFGTTIRQYSGE</sequence>
<evidence type="ECO:0000256" key="7">
    <source>
        <dbReference type="ARBA" id="ARBA00023125"/>
    </source>
</evidence>
<gene>
    <name evidence="12" type="ORF">SCUCBS95973_004845</name>
</gene>
<evidence type="ECO:0000256" key="2">
    <source>
        <dbReference type="ARBA" id="ARBA00004574"/>
    </source>
</evidence>
<reference evidence="12 13" key="1">
    <citation type="submission" date="2024-01" db="EMBL/GenBank/DDBJ databases">
        <authorList>
            <person name="Allen C."/>
            <person name="Tagirdzhanova G."/>
        </authorList>
    </citation>
    <scope>NUCLEOTIDE SEQUENCE [LARGE SCALE GENOMIC DNA]</scope>
</reference>
<evidence type="ECO:0000313" key="13">
    <source>
        <dbReference type="Proteomes" id="UP001642405"/>
    </source>
</evidence>
<keyword evidence="5" id="KW-0158">Chromosome</keyword>
<feature type="region of interest" description="Disordered" evidence="9">
    <location>
        <begin position="286"/>
        <end position="306"/>
    </location>
</feature>
<dbReference type="PANTHER" id="PTHR14513:SF0">
    <property type="entry name" value="PROTECTION OF TELOMERES PROTEIN 1"/>
    <property type="match status" value="1"/>
</dbReference>
<feature type="region of interest" description="Disordered" evidence="9">
    <location>
        <begin position="648"/>
        <end position="749"/>
    </location>
</feature>
<dbReference type="InterPro" id="IPR012340">
    <property type="entry name" value="NA-bd_OB-fold"/>
</dbReference>